<dbReference type="AlphaFoldDB" id="C7Q8X3"/>
<name>C7Q8X3_CATAD</name>
<gene>
    <name evidence="2" type="ordered locus">Caci_3387</name>
</gene>
<sequence precursor="true">MARSRTAAGLAVLASALTVGLTPAVLITAAVPHSSRTVAAGSPQGIEGTGKSGIVVPDGIQGTGK</sequence>
<reference evidence="2 3" key="1">
    <citation type="journal article" date="2009" name="Stand. Genomic Sci.">
        <title>Complete genome sequence of Catenulispora acidiphila type strain (ID 139908).</title>
        <authorList>
            <person name="Copeland A."/>
            <person name="Lapidus A."/>
            <person name="Glavina Del Rio T."/>
            <person name="Nolan M."/>
            <person name="Lucas S."/>
            <person name="Chen F."/>
            <person name="Tice H."/>
            <person name="Cheng J.F."/>
            <person name="Bruce D."/>
            <person name="Goodwin L."/>
            <person name="Pitluck S."/>
            <person name="Mikhailova N."/>
            <person name="Pati A."/>
            <person name="Ivanova N."/>
            <person name="Mavromatis K."/>
            <person name="Chen A."/>
            <person name="Palaniappan K."/>
            <person name="Chain P."/>
            <person name="Land M."/>
            <person name="Hauser L."/>
            <person name="Chang Y.J."/>
            <person name="Jeffries C.D."/>
            <person name="Chertkov O."/>
            <person name="Brettin T."/>
            <person name="Detter J.C."/>
            <person name="Han C."/>
            <person name="Ali Z."/>
            <person name="Tindall B.J."/>
            <person name="Goker M."/>
            <person name="Bristow J."/>
            <person name="Eisen J.A."/>
            <person name="Markowitz V."/>
            <person name="Hugenholtz P."/>
            <person name="Kyrpides N.C."/>
            <person name="Klenk H.P."/>
        </authorList>
    </citation>
    <scope>NUCLEOTIDE SEQUENCE [LARGE SCALE GENOMIC DNA]</scope>
    <source>
        <strain evidence="3">DSM 44928 / JCM 14897 / NBRC 102108 / NRRL B-24433 / ID139908</strain>
    </source>
</reference>
<evidence type="ECO:0000313" key="2">
    <source>
        <dbReference type="EMBL" id="ACU72293.1"/>
    </source>
</evidence>
<feature type="region of interest" description="Disordered" evidence="1">
    <location>
        <begin position="40"/>
        <end position="65"/>
    </location>
</feature>
<dbReference type="Proteomes" id="UP000000851">
    <property type="component" value="Chromosome"/>
</dbReference>
<accession>C7Q8X3</accession>
<proteinExistence type="predicted"/>
<dbReference type="KEGG" id="cai:Caci_3387"/>
<protein>
    <submittedName>
        <fullName evidence="2">Uncharacterized protein</fullName>
    </submittedName>
</protein>
<evidence type="ECO:0000313" key="3">
    <source>
        <dbReference type="Proteomes" id="UP000000851"/>
    </source>
</evidence>
<organism evidence="2 3">
    <name type="scientific">Catenulispora acidiphila (strain DSM 44928 / JCM 14897 / NBRC 102108 / NRRL B-24433 / ID139908)</name>
    <dbReference type="NCBI Taxonomy" id="479433"/>
    <lineage>
        <taxon>Bacteria</taxon>
        <taxon>Bacillati</taxon>
        <taxon>Actinomycetota</taxon>
        <taxon>Actinomycetes</taxon>
        <taxon>Catenulisporales</taxon>
        <taxon>Catenulisporaceae</taxon>
        <taxon>Catenulispora</taxon>
    </lineage>
</organism>
<evidence type="ECO:0000256" key="1">
    <source>
        <dbReference type="SAM" id="MobiDB-lite"/>
    </source>
</evidence>
<keyword evidence="3" id="KW-1185">Reference proteome</keyword>
<dbReference type="RefSeq" id="WP_012787586.1">
    <property type="nucleotide sequence ID" value="NC_013131.1"/>
</dbReference>
<dbReference type="HOGENOM" id="CLU_2841734_0_0_11"/>
<dbReference type="EMBL" id="CP001700">
    <property type="protein sequence ID" value="ACU72293.1"/>
    <property type="molecule type" value="Genomic_DNA"/>
</dbReference>
<dbReference type="STRING" id="479433.Caci_3387"/>
<dbReference type="InParanoid" id="C7Q8X3"/>